<protein>
    <submittedName>
        <fullName evidence="2">Uncharacterized protein</fullName>
    </submittedName>
</protein>
<dbReference type="AlphaFoldDB" id="A0AAD5UP20"/>
<evidence type="ECO:0000313" key="3">
    <source>
        <dbReference type="Proteomes" id="UP001212997"/>
    </source>
</evidence>
<feature type="region of interest" description="Disordered" evidence="1">
    <location>
        <begin position="123"/>
        <end position="143"/>
    </location>
</feature>
<gene>
    <name evidence="2" type="ORF">NLI96_g12853</name>
</gene>
<comment type="caution">
    <text evidence="2">The sequence shown here is derived from an EMBL/GenBank/DDBJ whole genome shotgun (WGS) entry which is preliminary data.</text>
</comment>
<reference evidence="2" key="1">
    <citation type="submission" date="2022-07" db="EMBL/GenBank/DDBJ databases">
        <title>Genome Sequence of Physisporinus lineatus.</title>
        <authorList>
            <person name="Buettner E."/>
        </authorList>
    </citation>
    <scope>NUCLEOTIDE SEQUENCE</scope>
    <source>
        <strain evidence="2">VT162</strain>
    </source>
</reference>
<organism evidence="2 3">
    <name type="scientific">Meripilus lineatus</name>
    <dbReference type="NCBI Taxonomy" id="2056292"/>
    <lineage>
        <taxon>Eukaryota</taxon>
        <taxon>Fungi</taxon>
        <taxon>Dikarya</taxon>
        <taxon>Basidiomycota</taxon>
        <taxon>Agaricomycotina</taxon>
        <taxon>Agaricomycetes</taxon>
        <taxon>Polyporales</taxon>
        <taxon>Meripilaceae</taxon>
        <taxon>Meripilus</taxon>
    </lineage>
</organism>
<evidence type="ECO:0000313" key="2">
    <source>
        <dbReference type="EMBL" id="KAJ3473729.1"/>
    </source>
</evidence>
<keyword evidence="3" id="KW-1185">Reference proteome</keyword>
<sequence length="143" mass="15871">MLEVYSSSHFLKIHGSFLDQLDVRDVNGQSRTHPYGAIQLTAYALQLAVIQFRDGWYTSGGPENFRKETSINIWNGHVSNLALDIGKADFKDFATAIVGYHPQIHIGPPPSISLRYASRIVGKGAATSSEEDERDQSMDDESE</sequence>
<evidence type="ECO:0000256" key="1">
    <source>
        <dbReference type="SAM" id="MobiDB-lite"/>
    </source>
</evidence>
<dbReference type="EMBL" id="JANAWD010001276">
    <property type="protein sequence ID" value="KAJ3473729.1"/>
    <property type="molecule type" value="Genomic_DNA"/>
</dbReference>
<dbReference type="Proteomes" id="UP001212997">
    <property type="component" value="Unassembled WGS sequence"/>
</dbReference>
<feature type="compositionally biased region" description="Acidic residues" evidence="1">
    <location>
        <begin position="129"/>
        <end position="143"/>
    </location>
</feature>
<accession>A0AAD5UP20</accession>
<name>A0AAD5UP20_9APHY</name>
<proteinExistence type="predicted"/>